<proteinExistence type="predicted"/>
<dbReference type="GO" id="GO:0002768">
    <property type="term" value="P:immune response-regulating cell surface receptor signaling pathway"/>
    <property type="evidence" value="ECO:0007669"/>
    <property type="project" value="TreeGrafter"/>
</dbReference>
<dbReference type="SMART" id="SM00208">
    <property type="entry name" value="TNFR"/>
    <property type="match status" value="3"/>
</dbReference>
<feature type="repeat" description="TNFR-Cys" evidence="1">
    <location>
        <begin position="62"/>
        <end position="100"/>
    </location>
</feature>
<reference evidence="5" key="3">
    <citation type="submission" date="2025-08" db="UniProtKB">
        <authorList>
            <consortium name="Ensembl"/>
        </authorList>
    </citation>
    <scope>IDENTIFICATION</scope>
    <source>
        <strain evidence="5">JP 163 A</strain>
    </source>
</reference>
<dbReference type="GO" id="GO:0035631">
    <property type="term" value="C:CD40 receptor complex"/>
    <property type="evidence" value="ECO:0007669"/>
    <property type="project" value="TreeGrafter"/>
</dbReference>
<dbReference type="PANTHER" id="PTHR46875">
    <property type="entry name" value="TUMOR NECROSIS FACTOR RECEPTOR SUPERFAMILY MEMBER 5"/>
    <property type="match status" value="1"/>
</dbReference>
<dbReference type="Proteomes" id="UP000002852">
    <property type="component" value="Unassembled WGS sequence"/>
</dbReference>
<feature type="chain" id="PRO_5017455875" evidence="3">
    <location>
        <begin position="23"/>
        <end position="274"/>
    </location>
</feature>
<feature type="transmembrane region" description="Helical" evidence="2">
    <location>
        <begin position="198"/>
        <end position="219"/>
    </location>
</feature>
<keyword evidence="2" id="KW-1133">Transmembrane helix</keyword>
<dbReference type="AlphaFoldDB" id="A0A3B5QN42"/>
<name>A0A3B5QN42_XIPMA</name>
<reference evidence="6" key="1">
    <citation type="submission" date="2012-01" db="EMBL/GenBank/DDBJ databases">
        <authorList>
            <person name="Walter R."/>
            <person name="Schartl M."/>
            <person name="Warren W."/>
        </authorList>
    </citation>
    <scope>NUCLEOTIDE SEQUENCE [LARGE SCALE GENOMIC DNA]</scope>
    <source>
        <strain evidence="6">JP 163 A</strain>
    </source>
</reference>
<dbReference type="OMA" id="RTHNARC"/>
<evidence type="ECO:0000256" key="3">
    <source>
        <dbReference type="SAM" id="SignalP"/>
    </source>
</evidence>
<keyword evidence="2" id="KW-0472">Membrane</keyword>
<dbReference type="GeneTree" id="ENSGT00950000183126"/>
<dbReference type="InterPro" id="IPR001368">
    <property type="entry name" value="TNFR/NGFR_Cys_rich_reg"/>
</dbReference>
<sequence length="274" mass="30512">MIHLSFSRALLIVFSLSSWTTAQKVNCGNYHYEKDGRCCKMCEPGTHMKDFCSETRETDCRVCPEGTYADNIHAFGSCKECPSCQQGFAENCTKTTKGSCQCRPGFLCSDKSCSLCEENKCSAGEEPKKIDLGNGSYSYKCEFKCPGNNFFDAKEDTCKPWTPCGAKGLVEKIPGNKTHDAVCIDPQGDGRDYANAHWIMSIGFVFLSLALFLFMFYACSKNLRRKQRNSVASEISVQAVSSKTSDFHLSKEESGLKLIIQEEFKDCCSLNLLD</sequence>
<dbReference type="Pfam" id="PF00020">
    <property type="entry name" value="TNFR_c6"/>
    <property type="match status" value="1"/>
</dbReference>
<accession>A0A3B5QN42</accession>
<dbReference type="GO" id="GO:0009897">
    <property type="term" value="C:external side of plasma membrane"/>
    <property type="evidence" value="ECO:0007669"/>
    <property type="project" value="TreeGrafter"/>
</dbReference>
<reference evidence="5" key="4">
    <citation type="submission" date="2025-09" db="UniProtKB">
        <authorList>
            <consortium name="Ensembl"/>
        </authorList>
    </citation>
    <scope>IDENTIFICATION</scope>
    <source>
        <strain evidence="5">JP 163 A</strain>
    </source>
</reference>
<dbReference type="InParanoid" id="A0A3B5QN42"/>
<dbReference type="Ensembl" id="ENSXMAT00000026917.1">
    <property type="protein sequence ID" value="ENSXMAP00000032047.1"/>
    <property type="gene ID" value="ENSXMAG00000026685.1"/>
</dbReference>
<reference evidence="6" key="2">
    <citation type="journal article" date="2013" name="Nat. Genet.">
        <title>The genome of the platyfish, Xiphophorus maculatus, provides insights into evolutionary adaptation and several complex traits.</title>
        <authorList>
            <person name="Schartl M."/>
            <person name="Walter R.B."/>
            <person name="Shen Y."/>
            <person name="Garcia T."/>
            <person name="Catchen J."/>
            <person name="Amores A."/>
            <person name="Braasch I."/>
            <person name="Chalopin D."/>
            <person name="Volff J.N."/>
            <person name="Lesch K.P."/>
            <person name="Bisazza A."/>
            <person name="Minx P."/>
            <person name="Hillier L."/>
            <person name="Wilson R.K."/>
            <person name="Fuerstenberg S."/>
            <person name="Boore J."/>
            <person name="Searle S."/>
            <person name="Postlethwait J.H."/>
            <person name="Warren W.C."/>
        </authorList>
    </citation>
    <scope>NUCLEOTIDE SEQUENCE [LARGE SCALE GENOMIC DNA]</scope>
    <source>
        <strain evidence="6">JP 163 A</strain>
    </source>
</reference>
<keyword evidence="6" id="KW-1185">Reference proteome</keyword>
<protein>
    <submittedName>
        <fullName evidence="5">TNF receptor superfamily member 9</fullName>
    </submittedName>
</protein>
<evidence type="ECO:0000313" key="6">
    <source>
        <dbReference type="Proteomes" id="UP000002852"/>
    </source>
</evidence>
<feature type="signal peptide" evidence="3">
    <location>
        <begin position="1"/>
        <end position="22"/>
    </location>
</feature>
<dbReference type="Gene3D" id="2.10.50.10">
    <property type="entry name" value="Tumor Necrosis Factor Receptor, subunit A, domain 2"/>
    <property type="match status" value="2"/>
</dbReference>
<keyword evidence="1" id="KW-1015">Disulfide bond</keyword>
<evidence type="ECO:0000259" key="4">
    <source>
        <dbReference type="PROSITE" id="PS50050"/>
    </source>
</evidence>
<dbReference type="InterPro" id="IPR052135">
    <property type="entry name" value="TNFRSF5"/>
</dbReference>
<evidence type="ECO:0000256" key="1">
    <source>
        <dbReference type="PROSITE-ProRule" id="PRU00206"/>
    </source>
</evidence>
<dbReference type="PROSITE" id="PS50050">
    <property type="entry name" value="TNFR_NGFR_2"/>
    <property type="match status" value="1"/>
</dbReference>
<keyword evidence="3" id="KW-0732">Signal</keyword>
<keyword evidence="2" id="KW-0812">Transmembrane</keyword>
<dbReference type="STRING" id="8083.ENSXMAP00000032047"/>
<dbReference type="SUPFAM" id="SSF57586">
    <property type="entry name" value="TNF receptor-like"/>
    <property type="match status" value="1"/>
</dbReference>
<dbReference type="PANTHER" id="PTHR46875:SF1">
    <property type="entry name" value="TUMOR NECROSIS FACTOR RECEPTOR SUPERFAMILY MEMBER 5"/>
    <property type="match status" value="1"/>
</dbReference>
<feature type="domain" description="TNFR-Cys" evidence="4">
    <location>
        <begin position="62"/>
        <end position="100"/>
    </location>
</feature>
<comment type="caution">
    <text evidence="1">Lacks conserved residue(s) required for the propagation of feature annotation.</text>
</comment>
<organism evidence="5 6">
    <name type="scientific">Xiphophorus maculatus</name>
    <name type="common">Southern platyfish</name>
    <name type="synonym">Platypoecilus maculatus</name>
    <dbReference type="NCBI Taxonomy" id="8083"/>
    <lineage>
        <taxon>Eukaryota</taxon>
        <taxon>Metazoa</taxon>
        <taxon>Chordata</taxon>
        <taxon>Craniata</taxon>
        <taxon>Vertebrata</taxon>
        <taxon>Euteleostomi</taxon>
        <taxon>Actinopterygii</taxon>
        <taxon>Neopterygii</taxon>
        <taxon>Teleostei</taxon>
        <taxon>Neoteleostei</taxon>
        <taxon>Acanthomorphata</taxon>
        <taxon>Ovalentaria</taxon>
        <taxon>Atherinomorphae</taxon>
        <taxon>Cyprinodontiformes</taxon>
        <taxon>Poeciliidae</taxon>
        <taxon>Poeciliinae</taxon>
        <taxon>Xiphophorus</taxon>
    </lineage>
</organism>
<dbReference type="PROSITE" id="PS00652">
    <property type="entry name" value="TNFR_NGFR_1"/>
    <property type="match status" value="1"/>
</dbReference>
<feature type="disulfide bond" evidence="1">
    <location>
        <begin position="63"/>
        <end position="78"/>
    </location>
</feature>
<evidence type="ECO:0000256" key="2">
    <source>
        <dbReference type="SAM" id="Phobius"/>
    </source>
</evidence>
<evidence type="ECO:0000313" key="5">
    <source>
        <dbReference type="Ensembl" id="ENSXMAP00000032047.1"/>
    </source>
</evidence>